<reference evidence="4 6" key="2">
    <citation type="submission" date="2018-08" db="EMBL/GenBank/DDBJ databases">
        <title>Genetic Globetrotter - A new plasmid hitch-hiking vast phylogenetic and geographic distances.</title>
        <authorList>
            <person name="Vollmers J."/>
            <person name="Petersen J."/>
        </authorList>
    </citation>
    <scope>NUCLEOTIDE SEQUENCE [LARGE SCALE GENOMIC DNA]</scope>
    <source>
        <strain evidence="4 6">DSM 26383</strain>
    </source>
</reference>
<dbReference type="PANTHER" id="PTHR46112">
    <property type="entry name" value="AMINOPEPTIDASE"/>
    <property type="match status" value="1"/>
</dbReference>
<dbReference type="SUPFAM" id="SSF53092">
    <property type="entry name" value="Creatinase/prolidase N-terminal domain"/>
    <property type="match status" value="1"/>
</dbReference>
<dbReference type="PATRIC" id="fig|540747.5.peg.3108"/>
<organism evidence="3 5">
    <name type="scientific">Roseovarius indicus</name>
    <dbReference type="NCBI Taxonomy" id="540747"/>
    <lineage>
        <taxon>Bacteria</taxon>
        <taxon>Pseudomonadati</taxon>
        <taxon>Pseudomonadota</taxon>
        <taxon>Alphaproteobacteria</taxon>
        <taxon>Rhodobacterales</taxon>
        <taxon>Roseobacteraceae</taxon>
        <taxon>Roseovarius</taxon>
    </lineage>
</organism>
<dbReference type="EC" id="3.4.-.-" evidence="4"/>
<gene>
    <name evidence="4" type="ORF">RIdsm_04437</name>
    <name evidence="3" type="ORF">XM52_23760</name>
</gene>
<dbReference type="Pfam" id="PF01321">
    <property type="entry name" value="Creatinase_N"/>
    <property type="match status" value="1"/>
</dbReference>
<dbReference type="InterPro" id="IPR029149">
    <property type="entry name" value="Creatin/AminoP/Spt16_N"/>
</dbReference>
<dbReference type="STRING" id="540747.SAMN04488031_11549"/>
<reference evidence="3 5" key="1">
    <citation type="submission" date="2015-04" db="EMBL/GenBank/DDBJ databases">
        <title>The draft genome sequence of Roseovarius indicus B108T.</title>
        <authorList>
            <person name="Li G."/>
            <person name="Lai Q."/>
            <person name="Shao Z."/>
            <person name="Yan P."/>
        </authorList>
    </citation>
    <scope>NUCLEOTIDE SEQUENCE [LARGE SCALE GENOMIC DNA]</scope>
    <source>
        <strain evidence="3 5">B108</strain>
    </source>
</reference>
<sequence>MHSNPFTDAELARRVAATRTEMAKRGLDMALFSSPENIFYLIGLDHWGYFAPHILLVPAQGDLTLITRQMEQVVIRNQVRNATFIGHTDSETAADVAVKHLNGQCGGLTLGLENWSSGLAYGMGHQLTNQIDAGEWQDITGMLDLMRLVKSPEEIVFMRAAAKAADAGTQAAIDAVHDGALETEVAAECLAAMTRAGGTPPGFGPFLRPAARMAEEHTSWGDGEHHQTVFLEVAGCVARYNAPMGRLVHIGYISEEDQQMAELSIRAFHATLDALKPGVTARDVYNGWQSVVDAAGLPTYRRHHCGYLVGIGFPPSWTGGPRVTGLRHDSDLEMKVGMTFHLMSWFTETGRGNYFVSNTVLLGPEGAEVLNDTHFGPHVK</sequence>
<dbReference type="InterPro" id="IPR050659">
    <property type="entry name" value="Peptidase_M24B"/>
</dbReference>
<dbReference type="RefSeq" id="WP_057820267.1">
    <property type="nucleotide sequence ID" value="NZ_CP031598.1"/>
</dbReference>
<dbReference type="CDD" id="cd01066">
    <property type="entry name" value="APP_MetAP"/>
    <property type="match status" value="1"/>
</dbReference>
<name>A0A0T5P2U4_9RHOB</name>
<dbReference type="AlphaFoldDB" id="A0A0T5P2U4"/>
<protein>
    <submittedName>
        <fullName evidence="3">Creatininase</fullName>
    </submittedName>
    <submittedName>
        <fullName evidence="4">Putative peptidase</fullName>
        <ecNumber evidence="4">3.4.-.-</ecNumber>
    </submittedName>
</protein>
<dbReference type="InterPro" id="IPR000994">
    <property type="entry name" value="Pept_M24"/>
</dbReference>
<dbReference type="Gene3D" id="3.40.350.10">
    <property type="entry name" value="Creatinase/prolidase N-terminal domain"/>
    <property type="match status" value="1"/>
</dbReference>
<dbReference type="EMBL" id="LAXI01000022">
    <property type="protein sequence ID" value="KRS15447.1"/>
    <property type="molecule type" value="Genomic_DNA"/>
</dbReference>
<dbReference type="Proteomes" id="UP000051401">
    <property type="component" value="Unassembled WGS sequence"/>
</dbReference>
<keyword evidence="4" id="KW-0378">Hydrolase</keyword>
<evidence type="ECO:0000313" key="6">
    <source>
        <dbReference type="Proteomes" id="UP000325785"/>
    </source>
</evidence>
<dbReference type="EMBL" id="CP031598">
    <property type="protein sequence ID" value="QEW28605.1"/>
    <property type="molecule type" value="Genomic_DNA"/>
</dbReference>
<accession>A0A0T5P2U4</accession>
<dbReference type="GO" id="GO:0016787">
    <property type="term" value="F:hydrolase activity"/>
    <property type="evidence" value="ECO:0007669"/>
    <property type="project" value="UniProtKB-KW"/>
</dbReference>
<dbReference type="InterPro" id="IPR000587">
    <property type="entry name" value="Creatinase_N"/>
</dbReference>
<dbReference type="Proteomes" id="UP000325785">
    <property type="component" value="Chromosome"/>
</dbReference>
<feature type="domain" description="Peptidase M24" evidence="1">
    <location>
        <begin position="158"/>
        <end position="362"/>
    </location>
</feature>
<feature type="domain" description="Creatinase N-terminal" evidence="2">
    <location>
        <begin position="14"/>
        <end position="149"/>
    </location>
</feature>
<evidence type="ECO:0000259" key="2">
    <source>
        <dbReference type="Pfam" id="PF01321"/>
    </source>
</evidence>
<dbReference type="Gene3D" id="3.90.230.10">
    <property type="entry name" value="Creatinase/methionine aminopeptidase superfamily"/>
    <property type="match status" value="1"/>
</dbReference>
<evidence type="ECO:0000259" key="1">
    <source>
        <dbReference type="Pfam" id="PF00557"/>
    </source>
</evidence>
<dbReference type="PANTHER" id="PTHR46112:SF2">
    <property type="entry name" value="XAA-PRO AMINOPEPTIDASE P-RELATED"/>
    <property type="match status" value="1"/>
</dbReference>
<proteinExistence type="predicted"/>
<dbReference type="SUPFAM" id="SSF55920">
    <property type="entry name" value="Creatinase/aminopeptidase"/>
    <property type="match status" value="1"/>
</dbReference>
<keyword evidence="5" id="KW-1185">Reference proteome</keyword>
<evidence type="ECO:0000313" key="4">
    <source>
        <dbReference type="EMBL" id="QEW28605.1"/>
    </source>
</evidence>
<evidence type="ECO:0000313" key="3">
    <source>
        <dbReference type="EMBL" id="KRS15447.1"/>
    </source>
</evidence>
<dbReference type="OrthoDB" id="9761809at2"/>
<dbReference type="Pfam" id="PF00557">
    <property type="entry name" value="Peptidase_M24"/>
    <property type="match status" value="1"/>
</dbReference>
<dbReference type="InterPro" id="IPR036005">
    <property type="entry name" value="Creatinase/aminopeptidase-like"/>
</dbReference>
<evidence type="ECO:0000313" key="5">
    <source>
        <dbReference type="Proteomes" id="UP000051401"/>
    </source>
</evidence>
<dbReference type="KEGG" id="rid:RIdsm_04437"/>